<dbReference type="EMBL" id="JAIWYP010000013">
    <property type="protein sequence ID" value="KAH3718120.1"/>
    <property type="molecule type" value="Genomic_DNA"/>
</dbReference>
<dbReference type="GO" id="GO:0016592">
    <property type="term" value="C:mediator complex"/>
    <property type="evidence" value="ECO:0007669"/>
    <property type="project" value="InterPro"/>
</dbReference>
<organism evidence="1 2">
    <name type="scientific">Dreissena polymorpha</name>
    <name type="common">Zebra mussel</name>
    <name type="synonym">Mytilus polymorpha</name>
    <dbReference type="NCBI Taxonomy" id="45954"/>
    <lineage>
        <taxon>Eukaryota</taxon>
        <taxon>Metazoa</taxon>
        <taxon>Spiralia</taxon>
        <taxon>Lophotrochozoa</taxon>
        <taxon>Mollusca</taxon>
        <taxon>Bivalvia</taxon>
        <taxon>Autobranchia</taxon>
        <taxon>Heteroconchia</taxon>
        <taxon>Euheterodonta</taxon>
        <taxon>Imparidentia</taxon>
        <taxon>Neoheterodontei</taxon>
        <taxon>Myida</taxon>
        <taxon>Dreissenoidea</taxon>
        <taxon>Dreissenidae</taxon>
        <taxon>Dreissena</taxon>
    </lineage>
</organism>
<dbReference type="AlphaFoldDB" id="A0A9D4C6H3"/>
<evidence type="ECO:0000313" key="2">
    <source>
        <dbReference type="Proteomes" id="UP000828390"/>
    </source>
</evidence>
<dbReference type="InterPro" id="IPR021429">
    <property type="entry name" value="Mediator_Med24"/>
</dbReference>
<protein>
    <submittedName>
        <fullName evidence="1">Uncharacterized protein</fullName>
    </submittedName>
</protein>
<proteinExistence type="predicted"/>
<keyword evidence="2" id="KW-1185">Reference proteome</keyword>
<comment type="caution">
    <text evidence="1">The sequence shown here is derived from an EMBL/GenBank/DDBJ whole genome shotgun (WGS) entry which is preliminary data.</text>
</comment>
<evidence type="ECO:0000313" key="1">
    <source>
        <dbReference type="EMBL" id="KAH3718120.1"/>
    </source>
</evidence>
<name>A0A9D4C6H3_DREPO</name>
<dbReference type="Proteomes" id="UP000828390">
    <property type="component" value="Unassembled WGS sequence"/>
</dbReference>
<reference evidence="1" key="1">
    <citation type="journal article" date="2019" name="bioRxiv">
        <title>The Genome of the Zebra Mussel, Dreissena polymorpha: A Resource for Invasive Species Research.</title>
        <authorList>
            <person name="McCartney M.A."/>
            <person name="Auch B."/>
            <person name="Kono T."/>
            <person name="Mallez S."/>
            <person name="Zhang Y."/>
            <person name="Obille A."/>
            <person name="Becker A."/>
            <person name="Abrahante J.E."/>
            <person name="Garbe J."/>
            <person name="Badalamenti J.P."/>
            <person name="Herman A."/>
            <person name="Mangelson H."/>
            <person name="Liachko I."/>
            <person name="Sullivan S."/>
            <person name="Sone E.D."/>
            <person name="Koren S."/>
            <person name="Silverstein K.A.T."/>
            <person name="Beckman K.B."/>
            <person name="Gohl D.M."/>
        </authorList>
    </citation>
    <scope>NUCLEOTIDE SEQUENCE</scope>
    <source>
        <strain evidence="1">Duluth1</strain>
        <tissue evidence="1">Whole animal</tissue>
    </source>
</reference>
<dbReference type="Pfam" id="PF11277">
    <property type="entry name" value="Med24_N"/>
    <property type="match status" value="1"/>
</dbReference>
<gene>
    <name evidence="1" type="ORF">DPMN_060919</name>
</gene>
<accession>A0A9D4C6H3</accession>
<reference evidence="1" key="2">
    <citation type="submission" date="2020-11" db="EMBL/GenBank/DDBJ databases">
        <authorList>
            <person name="McCartney M.A."/>
            <person name="Auch B."/>
            <person name="Kono T."/>
            <person name="Mallez S."/>
            <person name="Becker A."/>
            <person name="Gohl D.M."/>
            <person name="Silverstein K.A.T."/>
            <person name="Koren S."/>
            <person name="Bechman K.B."/>
            <person name="Herman A."/>
            <person name="Abrahante J.E."/>
            <person name="Garbe J."/>
        </authorList>
    </citation>
    <scope>NUCLEOTIDE SEQUENCE</scope>
    <source>
        <strain evidence="1">Duluth1</strain>
        <tissue evidence="1">Whole animal</tissue>
    </source>
</reference>
<sequence length="62" mass="7506">MQRVNFFLFPQKLKRSYLFSEVLRGCYMGLVDLKQADSQEDYRWCAFTYLKASVAAFYWVYI</sequence>